<evidence type="ECO:0000313" key="1">
    <source>
        <dbReference type="EMBL" id="MFC6643895.1"/>
    </source>
</evidence>
<dbReference type="EMBL" id="JBHSWA010000005">
    <property type="protein sequence ID" value="MFC6643895.1"/>
    <property type="molecule type" value="Genomic_DNA"/>
</dbReference>
<sequence>MTEKLPTPISNDVPVLLERPFLIRRWQKGSDAFFWRQEKLGKLCVVSDGTKRRYTWDAVFAFEGGAPPEGMRAAYQNNLLTEHQAAGLCSVKPSYILSAARRGDLPCRRIGSAYRFVPAQIEVWHKARFVNRNARKIIVNPSDERDGGELYGPKCTPVWFILLQMNALNFK</sequence>
<dbReference type="RefSeq" id="WP_386285242.1">
    <property type="nucleotide sequence ID" value="NZ_JBHSWA010000005.1"/>
</dbReference>
<accession>A0ABW1Z684</accession>
<keyword evidence="2" id="KW-1185">Reference proteome</keyword>
<dbReference type="Proteomes" id="UP001596403">
    <property type="component" value="Unassembled WGS sequence"/>
</dbReference>
<protein>
    <recommendedName>
        <fullName evidence="3">Helix-turn-helix domain-containing protein</fullName>
    </recommendedName>
</protein>
<organism evidence="1 2">
    <name type="scientific">Sulfitobacter profundi</name>
    <dbReference type="NCBI Taxonomy" id="2679961"/>
    <lineage>
        <taxon>Bacteria</taxon>
        <taxon>Pseudomonadati</taxon>
        <taxon>Pseudomonadota</taxon>
        <taxon>Alphaproteobacteria</taxon>
        <taxon>Rhodobacterales</taxon>
        <taxon>Roseobacteraceae</taxon>
        <taxon>Sulfitobacter</taxon>
    </lineage>
</organism>
<comment type="caution">
    <text evidence="1">The sequence shown here is derived from an EMBL/GenBank/DDBJ whole genome shotgun (WGS) entry which is preliminary data.</text>
</comment>
<name>A0ABW1Z684_9RHOB</name>
<gene>
    <name evidence="1" type="ORF">ACFQAU_21435</name>
</gene>
<reference evidence="2" key="1">
    <citation type="journal article" date="2019" name="Int. J. Syst. Evol. Microbiol.">
        <title>The Global Catalogue of Microorganisms (GCM) 10K type strain sequencing project: providing services to taxonomists for standard genome sequencing and annotation.</title>
        <authorList>
            <consortium name="The Broad Institute Genomics Platform"/>
            <consortium name="The Broad Institute Genome Sequencing Center for Infectious Disease"/>
            <person name="Wu L."/>
            <person name="Ma J."/>
        </authorList>
    </citation>
    <scope>NUCLEOTIDE SEQUENCE [LARGE SCALE GENOMIC DNA]</scope>
    <source>
        <strain evidence="2">NBRC 111368</strain>
    </source>
</reference>
<evidence type="ECO:0008006" key="3">
    <source>
        <dbReference type="Google" id="ProtNLM"/>
    </source>
</evidence>
<evidence type="ECO:0000313" key="2">
    <source>
        <dbReference type="Proteomes" id="UP001596403"/>
    </source>
</evidence>
<proteinExistence type="predicted"/>